<feature type="transmembrane region" description="Helical" evidence="7">
    <location>
        <begin position="287"/>
        <end position="313"/>
    </location>
</feature>
<evidence type="ECO:0000256" key="3">
    <source>
        <dbReference type="ARBA" id="ARBA00022692"/>
    </source>
</evidence>
<evidence type="ECO:0000256" key="7">
    <source>
        <dbReference type="SAM" id="Phobius"/>
    </source>
</evidence>
<dbReference type="Pfam" id="PF02687">
    <property type="entry name" value="FtsX"/>
    <property type="match status" value="1"/>
</dbReference>
<dbReference type="EMBL" id="CP002305">
    <property type="protein sequence ID" value="ADQ17056.1"/>
    <property type="molecule type" value="Genomic_DNA"/>
</dbReference>
<dbReference type="InterPro" id="IPR025857">
    <property type="entry name" value="MacB_PCD"/>
</dbReference>
<dbReference type="PANTHER" id="PTHR30572:SF4">
    <property type="entry name" value="ABC TRANSPORTER PERMEASE YTRF"/>
    <property type="match status" value="1"/>
</dbReference>
<evidence type="ECO:0000313" key="10">
    <source>
        <dbReference type="EMBL" id="ADQ17056.1"/>
    </source>
</evidence>
<accession>E4RVJ2</accession>
<keyword evidence="11" id="KW-1185">Reference proteome</keyword>
<dbReference type="STRING" id="649349.Lbys_1337"/>
<keyword evidence="2" id="KW-1003">Cell membrane</keyword>
<evidence type="ECO:0000256" key="4">
    <source>
        <dbReference type="ARBA" id="ARBA00022989"/>
    </source>
</evidence>
<name>E4RVJ2_LEAB4</name>
<evidence type="ECO:0000259" key="9">
    <source>
        <dbReference type="Pfam" id="PF12704"/>
    </source>
</evidence>
<dbReference type="Pfam" id="PF12704">
    <property type="entry name" value="MacB_PCD"/>
    <property type="match status" value="1"/>
</dbReference>
<reference evidence="10 11" key="2">
    <citation type="journal article" date="2011" name="Stand. Genomic Sci.">
        <title>Complete genome sequence of Leadbetterella byssophila type strain (4M15).</title>
        <authorList>
            <person name="Abt B."/>
            <person name="Teshima H."/>
            <person name="Lucas S."/>
            <person name="Lapidus A."/>
            <person name="Del Rio T.G."/>
            <person name="Nolan M."/>
            <person name="Tice H."/>
            <person name="Cheng J.F."/>
            <person name="Pitluck S."/>
            <person name="Liolios K."/>
            <person name="Pagani I."/>
            <person name="Ivanova N."/>
            <person name="Mavromatis K."/>
            <person name="Pati A."/>
            <person name="Tapia R."/>
            <person name="Han C."/>
            <person name="Goodwin L."/>
            <person name="Chen A."/>
            <person name="Palaniappan K."/>
            <person name="Land M."/>
            <person name="Hauser L."/>
            <person name="Chang Y.J."/>
            <person name="Jeffries C.D."/>
            <person name="Rohde M."/>
            <person name="Goker M."/>
            <person name="Tindall B.J."/>
            <person name="Detter J.C."/>
            <person name="Woyke T."/>
            <person name="Bristow J."/>
            <person name="Eisen J.A."/>
            <person name="Markowitz V."/>
            <person name="Hugenholtz P."/>
            <person name="Klenk H.P."/>
            <person name="Kyrpides N.C."/>
        </authorList>
    </citation>
    <scope>NUCLEOTIDE SEQUENCE [LARGE SCALE GENOMIC DNA]</scope>
    <source>
        <strain evidence="11">DSM 17132 / JCM 16389 / KACC 11308 / NBRC 106382 / 4M15</strain>
    </source>
</reference>
<keyword evidence="4 7" id="KW-1133">Transmembrane helix</keyword>
<feature type="domain" description="ABC3 transporter permease C-terminal" evidence="8">
    <location>
        <begin position="292"/>
        <end position="407"/>
    </location>
</feature>
<evidence type="ECO:0000256" key="6">
    <source>
        <dbReference type="ARBA" id="ARBA00038076"/>
    </source>
</evidence>
<evidence type="ECO:0008006" key="12">
    <source>
        <dbReference type="Google" id="ProtNLM"/>
    </source>
</evidence>
<dbReference type="eggNOG" id="COG0577">
    <property type="taxonomic scope" value="Bacteria"/>
</dbReference>
<feature type="transmembrane region" description="Helical" evidence="7">
    <location>
        <begin position="21"/>
        <end position="42"/>
    </location>
</feature>
<evidence type="ECO:0000256" key="2">
    <source>
        <dbReference type="ARBA" id="ARBA00022475"/>
    </source>
</evidence>
<dbReference type="KEGG" id="lby:Lbys_1337"/>
<evidence type="ECO:0000256" key="5">
    <source>
        <dbReference type="ARBA" id="ARBA00023136"/>
    </source>
</evidence>
<gene>
    <name evidence="10" type="ordered locus">Lbys_1337</name>
</gene>
<evidence type="ECO:0000259" key="8">
    <source>
        <dbReference type="Pfam" id="PF02687"/>
    </source>
</evidence>
<comment type="similarity">
    <text evidence="6">Belongs to the ABC-4 integral membrane protein family.</text>
</comment>
<keyword evidence="3 7" id="KW-0812">Transmembrane</keyword>
<evidence type="ECO:0000313" key="11">
    <source>
        <dbReference type="Proteomes" id="UP000007435"/>
    </source>
</evidence>
<dbReference type="RefSeq" id="WP_013408105.1">
    <property type="nucleotide sequence ID" value="NC_014655.1"/>
</dbReference>
<organism evidence="10 11">
    <name type="scientific">Leadbetterella byssophila (strain DSM 17132 / JCM 16389 / KACC 11308 / NBRC 106382 / 4M15)</name>
    <dbReference type="NCBI Taxonomy" id="649349"/>
    <lineage>
        <taxon>Bacteria</taxon>
        <taxon>Pseudomonadati</taxon>
        <taxon>Bacteroidota</taxon>
        <taxon>Cytophagia</taxon>
        <taxon>Cytophagales</taxon>
        <taxon>Leadbetterellaceae</taxon>
        <taxon>Leadbetterella</taxon>
    </lineage>
</organism>
<dbReference type="AlphaFoldDB" id="E4RVJ2"/>
<protein>
    <recommendedName>
        <fullName evidence="12">ABC3 transporter permease protein domain-containing protein</fullName>
    </recommendedName>
</protein>
<dbReference type="HOGENOM" id="CLU_000604_8_0_10"/>
<dbReference type="PANTHER" id="PTHR30572">
    <property type="entry name" value="MEMBRANE COMPONENT OF TRANSPORTER-RELATED"/>
    <property type="match status" value="1"/>
</dbReference>
<sequence>MNVKENVLEGLRSIKSNALRTVLTSAIITFGIMALVGILTAIESMQGAINKSFEGMGVNSFDLISKNDFSARRSGRAEKVTKPISFREAMDYKERFSESENAIISVYTMVGGAEVIKYQNEKSNPNNSIIAADENYIGLKGYKILEGRNLTETDRSYGSKVTVLGYDVAEKFFPGGKSLGQDIFILGDRFTIVGVLQKKGSMTGGNDDRMALIPLEVGRNADTDGRFAYTITTSVPNAEDIDEVMAEGTAIMRLVRQDRTTDPDSFEVERADALLGEFNEVTGYMRIGGFGISFITLLGASIALMNIMMVTVTERTREIGIRKALGATPAKIRFQFLMEAVVICLLGGIAGVILGISAGNLVSYLMSSGEGSFTAPWNWIIMGLVVCVVVGLLSGYYPAYKASKMDPIESLRYE</sequence>
<keyword evidence="5 7" id="KW-0472">Membrane</keyword>
<proteinExistence type="inferred from homology"/>
<dbReference type="OrthoDB" id="9770036at2"/>
<dbReference type="InterPro" id="IPR050250">
    <property type="entry name" value="Macrolide_Exporter_MacB"/>
</dbReference>
<comment type="subcellular location">
    <subcellularLocation>
        <location evidence="1">Cell membrane</location>
        <topology evidence="1">Multi-pass membrane protein</topology>
    </subcellularLocation>
</comment>
<evidence type="ECO:0000256" key="1">
    <source>
        <dbReference type="ARBA" id="ARBA00004651"/>
    </source>
</evidence>
<feature type="domain" description="MacB-like periplasmic core" evidence="9">
    <location>
        <begin position="21"/>
        <end position="247"/>
    </location>
</feature>
<dbReference type="InterPro" id="IPR003838">
    <property type="entry name" value="ABC3_permease_C"/>
</dbReference>
<dbReference type="GO" id="GO:0022857">
    <property type="term" value="F:transmembrane transporter activity"/>
    <property type="evidence" value="ECO:0007669"/>
    <property type="project" value="TreeGrafter"/>
</dbReference>
<dbReference type="GO" id="GO:0005886">
    <property type="term" value="C:plasma membrane"/>
    <property type="evidence" value="ECO:0007669"/>
    <property type="project" value="UniProtKB-SubCell"/>
</dbReference>
<feature type="transmembrane region" description="Helical" evidence="7">
    <location>
        <begin position="377"/>
        <end position="397"/>
    </location>
</feature>
<feature type="transmembrane region" description="Helical" evidence="7">
    <location>
        <begin position="334"/>
        <end position="357"/>
    </location>
</feature>
<reference key="1">
    <citation type="submission" date="2010-11" db="EMBL/GenBank/DDBJ databases">
        <title>The complete genome of Leadbetterella byssophila DSM 17132.</title>
        <authorList>
            <consortium name="US DOE Joint Genome Institute (JGI-PGF)"/>
            <person name="Lucas S."/>
            <person name="Copeland A."/>
            <person name="Lapidus A."/>
            <person name="Glavina del Rio T."/>
            <person name="Dalin E."/>
            <person name="Tice H."/>
            <person name="Bruce D."/>
            <person name="Goodwin L."/>
            <person name="Pitluck S."/>
            <person name="Kyrpides N."/>
            <person name="Mavromatis K."/>
            <person name="Ivanova N."/>
            <person name="Teshima H."/>
            <person name="Brettin T."/>
            <person name="Detter J.C."/>
            <person name="Han C."/>
            <person name="Tapia R."/>
            <person name="Land M."/>
            <person name="Hauser L."/>
            <person name="Markowitz V."/>
            <person name="Cheng J.-F."/>
            <person name="Hugenholtz P."/>
            <person name="Woyke T."/>
            <person name="Wu D."/>
            <person name="Tindall B."/>
            <person name="Pomrenke H.G."/>
            <person name="Brambilla E."/>
            <person name="Klenk H.-P."/>
            <person name="Eisen J.A."/>
        </authorList>
    </citation>
    <scope>NUCLEOTIDE SEQUENCE [LARGE SCALE GENOMIC DNA]</scope>
    <source>
        <strain>DSM 17132</strain>
    </source>
</reference>
<dbReference type="Proteomes" id="UP000007435">
    <property type="component" value="Chromosome"/>
</dbReference>